<keyword evidence="8 9" id="KW-0012">Acyltransferase</keyword>
<protein>
    <recommendedName>
        <fullName evidence="5 9">Glycylpeptide N-tetradecanoyltransferase</fullName>
        <ecNumber evidence="4 9">2.3.1.97</ecNumber>
    </recommendedName>
</protein>
<comment type="function">
    <text evidence="9">Adds a myristoyl group to the N-terminal glycine residue of certain cellular proteins.</text>
</comment>
<evidence type="ECO:0000313" key="14">
    <source>
        <dbReference type="EMBL" id="KAJ8104222.1"/>
    </source>
</evidence>
<evidence type="ECO:0000256" key="10">
    <source>
        <dbReference type="RuleBase" id="RU004178"/>
    </source>
</evidence>
<name>A0AAD7R1Q5_9ASCO</name>
<dbReference type="RefSeq" id="XP_056047672.1">
    <property type="nucleotide sequence ID" value="XM_056184697.1"/>
</dbReference>
<dbReference type="InterPro" id="IPR022676">
    <property type="entry name" value="NMT_N"/>
</dbReference>
<evidence type="ECO:0000256" key="2">
    <source>
        <dbReference type="ARBA" id="ARBA00009469"/>
    </source>
</evidence>
<feature type="region of interest" description="Disordered" evidence="11">
    <location>
        <begin position="1"/>
        <end position="80"/>
    </location>
</feature>
<evidence type="ECO:0000256" key="4">
    <source>
        <dbReference type="ARBA" id="ARBA00012923"/>
    </source>
</evidence>
<feature type="compositionally biased region" description="Basic residues" evidence="11">
    <location>
        <begin position="42"/>
        <end position="55"/>
    </location>
</feature>
<comment type="subcellular location">
    <subcellularLocation>
        <location evidence="1">Cytoplasm</location>
    </subcellularLocation>
</comment>
<dbReference type="Pfam" id="PF02799">
    <property type="entry name" value="NMT_C"/>
    <property type="match status" value="1"/>
</dbReference>
<evidence type="ECO:0000256" key="6">
    <source>
        <dbReference type="ARBA" id="ARBA00022490"/>
    </source>
</evidence>
<dbReference type="EC" id="2.3.1.97" evidence="4 9"/>
<keyword evidence="15" id="KW-1185">Reference proteome</keyword>
<reference evidence="14" key="1">
    <citation type="submission" date="2023-03" db="EMBL/GenBank/DDBJ databases">
        <title>Near-Complete genome sequence of Lipomyces tetrasporous NRRL Y-64009, an oleaginous yeast capable of growing on lignocellulosic hydrolysates.</title>
        <authorList>
            <consortium name="Lawrence Berkeley National Laboratory"/>
            <person name="Jagtap S.S."/>
            <person name="Liu J.-J."/>
            <person name="Walukiewicz H.E."/>
            <person name="Pangilinan J."/>
            <person name="Lipzen A."/>
            <person name="Ahrendt S."/>
            <person name="Koriabine M."/>
            <person name="Cobaugh K."/>
            <person name="Salamov A."/>
            <person name="Yoshinaga Y."/>
            <person name="Ng V."/>
            <person name="Daum C."/>
            <person name="Grigoriev I.V."/>
            <person name="Slininger P.J."/>
            <person name="Dien B.S."/>
            <person name="Jin Y.-S."/>
            <person name="Rao C.V."/>
        </authorList>
    </citation>
    <scope>NUCLEOTIDE SEQUENCE</scope>
    <source>
        <strain evidence="14">NRRL Y-64009</strain>
    </source>
</reference>
<feature type="domain" description="Glycylpeptide N-tetradecanoyltransferase C-terminal" evidence="13">
    <location>
        <begin position="300"/>
        <end position="528"/>
    </location>
</feature>
<dbReference type="InterPro" id="IPR000903">
    <property type="entry name" value="NMT"/>
</dbReference>
<evidence type="ECO:0000256" key="3">
    <source>
        <dbReference type="ARBA" id="ARBA00011245"/>
    </source>
</evidence>
<feature type="compositionally biased region" description="Polar residues" evidence="11">
    <location>
        <begin position="59"/>
        <end position="80"/>
    </location>
</feature>
<evidence type="ECO:0000256" key="9">
    <source>
        <dbReference type="RuleBase" id="RU000586"/>
    </source>
</evidence>
<dbReference type="Pfam" id="PF01233">
    <property type="entry name" value="NMT"/>
    <property type="match status" value="1"/>
</dbReference>
<dbReference type="GO" id="GO:0004379">
    <property type="term" value="F:glycylpeptide N-tetradecanoyltransferase activity"/>
    <property type="evidence" value="ECO:0007669"/>
    <property type="project" value="UniProtKB-EC"/>
</dbReference>
<organism evidence="14 15">
    <name type="scientific">Lipomyces tetrasporus</name>
    <dbReference type="NCBI Taxonomy" id="54092"/>
    <lineage>
        <taxon>Eukaryota</taxon>
        <taxon>Fungi</taxon>
        <taxon>Dikarya</taxon>
        <taxon>Ascomycota</taxon>
        <taxon>Saccharomycotina</taxon>
        <taxon>Lipomycetes</taxon>
        <taxon>Lipomycetales</taxon>
        <taxon>Lipomycetaceae</taxon>
        <taxon>Lipomyces</taxon>
    </lineage>
</organism>
<proteinExistence type="inferred from homology"/>
<accession>A0AAD7R1Q5</accession>
<dbReference type="SUPFAM" id="SSF55729">
    <property type="entry name" value="Acyl-CoA N-acyltransferases (Nat)"/>
    <property type="match status" value="2"/>
</dbReference>
<feature type="domain" description="Glycylpeptide N-tetradecanoyltransferase N-terminal" evidence="12">
    <location>
        <begin position="127"/>
        <end position="286"/>
    </location>
</feature>
<dbReference type="Proteomes" id="UP001217417">
    <property type="component" value="Unassembled WGS sequence"/>
</dbReference>
<dbReference type="GeneID" id="80879863"/>
<keyword evidence="7 9" id="KW-0808">Transferase</keyword>
<dbReference type="AlphaFoldDB" id="A0AAD7R1Q5"/>
<sequence length="530" mass="59791">MVDPIEPLLEEHGESSSGEEDDELVPHPVGGQTSMSTENSKLKKKKKKSKKHKAKNAVTDGTGSSDTAIVGNSGSASAPSTNIRSIEDLLRQLAIQEQPQKKSMADYKFWKTQPVATFDEKIDDEGPIDSSKAPDDIPDTPYPLLKEFEWDTMDLSNPDVIKEIFDLLYANYVEDSDSTFRFNYSRRFLDWALRAPDFRPDWYIGVRVTGTKKLVAFISAIPVRLRVRNTTIQSAEVNFLCIHKKLRSKRLAPLLIKEVTRRVNKQGIWQALYTAGVVLPKPVATCRYYHRSLNWTKLNEVGFSPLPPGMTKTKMVAKYKLPSSTNLPGLRLMQREDIDQAYDLLVAYLNKFELAQVFGREELLHWLMHDYGTESVPNDENDKDRVVWAYVVENTDGVITDLVSFYKLPSTVIGNPVHDNLVAAYEFYYASTAGLDLPRTDPDGSVMLKNRLLVLFNDALILAKNLGFDVFNALTLLDNSLFLDELKFGAGDGYLNYYLFNYKAFPIDGGYHEDGKLDAVKRSGVAVVML</sequence>
<evidence type="ECO:0000313" key="15">
    <source>
        <dbReference type="Proteomes" id="UP001217417"/>
    </source>
</evidence>
<dbReference type="FunFam" id="3.40.630.30:FF:000056">
    <property type="entry name" value="Glycylpeptide N-tetradecanoyltransferase"/>
    <property type="match status" value="1"/>
</dbReference>
<evidence type="ECO:0000256" key="7">
    <source>
        <dbReference type="ARBA" id="ARBA00022679"/>
    </source>
</evidence>
<dbReference type="InterPro" id="IPR022678">
    <property type="entry name" value="NMT_CS"/>
</dbReference>
<dbReference type="GO" id="GO:0005737">
    <property type="term" value="C:cytoplasm"/>
    <property type="evidence" value="ECO:0007669"/>
    <property type="project" value="UniProtKB-SubCell"/>
</dbReference>
<comment type="subunit">
    <text evidence="3">Monomer.</text>
</comment>
<evidence type="ECO:0000256" key="5">
    <source>
        <dbReference type="ARBA" id="ARBA00022240"/>
    </source>
</evidence>
<keyword evidence="6" id="KW-0963">Cytoplasm</keyword>
<dbReference type="PANTHER" id="PTHR11377">
    <property type="entry name" value="N-MYRISTOYL TRANSFERASE"/>
    <property type="match status" value="1"/>
</dbReference>
<evidence type="ECO:0000256" key="8">
    <source>
        <dbReference type="ARBA" id="ARBA00023315"/>
    </source>
</evidence>
<dbReference type="PIRSF" id="PIRSF015892">
    <property type="entry name" value="N-myristl_transf"/>
    <property type="match status" value="1"/>
</dbReference>
<comment type="catalytic activity">
    <reaction evidence="9">
        <text>N-terminal glycyl-[protein] + tetradecanoyl-CoA = N-tetradecanoylglycyl-[protein] + CoA + H(+)</text>
        <dbReference type="Rhea" id="RHEA:15521"/>
        <dbReference type="Rhea" id="RHEA-COMP:12666"/>
        <dbReference type="Rhea" id="RHEA-COMP:12667"/>
        <dbReference type="ChEBI" id="CHEBI:15378"/>
        <dbReference type="ChEBI" id="CHEBI:57287"/>
        <dbReference type="ChEBI" id="CHEBI:57385"/>
        <dbReference type="ChEBI" id="CHEBI:64723"/>
        <dbReference type="ChEBI" id="CHEBI:133050"/>
        <dbReference type="EC" id="2.3.1.97"/>
    </reaction>
</comment>
<dbReference type="FunFam" id="3.40.630.30:FF:000042">
    <property type="entry name" value="Glycylpeptide N-tetradecanoyltransferase"/>
    <property type="match status" value="1"/>
</dbReference>
<comment type="similarity">
    <text evidence="2 10">Belongs to the NMT family.</text>
</comment>
<dbReference type="PROSITE" id="PS00975">
    <property type="entry name" value="NMT_1"/>
    <property type="match status" value="1"/>
</dbReference>
<evidence type="ECO:0000256" key="1">
    <source>
        <dbReference type="ARBA" id="ARBA00004496"/>
    </source>
</evidence>
<comment type="caution">
    <text evidence="14">The sequence shown here is derived from an EMBL/GenBank/DDBJ whole genome shotgun (WGS) entry which is preliminary data.</text>
</comment>
<dbReference type="InterPro" id="IPR016181">
    <property type="entry name" value="Acyl_CoA_acyltransferase"/>
</dbReference>
<evidence type="ECO:0000259" key="12">
    <source>
        <dbReference type="Pfam" id="PF01233"/>
    </source>
</evidence>
<dbReference type="Gene3D" id="3.40.630.30">
    <property type="match status" value="2"/>
</dbReference>
<dbReference type="PANTHER" id="PTHR11377:SF5">
    <property type="entry name" value="GLYCYLPEPTIDE N-TETRADECANOYLTRANSFERASE"/>
    <property type="match status" value="1"/>
</dbReference>
<dbReference type="EMBL" id="JARPMG010000001">
    <property type="protein sequence ID" value="KAJ8104222.1"/>
    <property type="molecule type" value="Genomic_DNA"/>
</dbReference>
<gene>
    <name evidence="14" type="ORF">POJ06DRAFT_15558</name>
</gene>
<evidence type="ECO:0000259" key="13">
    <source>
        <dbReference type="Pfam" id="PF02799"/>
    </source>
</evidence>
<evidence type="ECO:0000256" key="11">
    <source>
        <dbReference type="SAM" id="MobiDB-lite"/>
    </source>
</evidence>
<dbReference type="InterPro" id="IPR022677">
    <property type="entry name" value="NMT_C"/>
</dbReference>
<dbReference type="PROSITE" id="PS00976">
    <property type="entry name" value="NMT_2"/>
    <property type="match status" value="1"/>
</dbReference>